<dbReference type="EMBL" id="CP021112">
    <property type="protein sequence ID" value="ARP97699.1"/>
    <property type="molecule type" value="Genomic_DNA"/>
</dbReference>
<dbReference type="OrthoDB" id="5292901at2"/>
<feature type="region of interest" description="Disordered" evidence="2">
    <location>
        <begin position="1"/>
        <end position="31"/>
    </location>
</feature>
<sequence>MSIQNTKPSGPARRPRGSTPGPGRPESVDQRRERIVRAAAPLFLKKGYDNVTIDDIIGVVGGSKATIYAWFGGKEGLFEAVVRQKCEDVTLAIDIDPQGSLEEQLTTIGHSFLATVLSPPILEFHRLMVSIGRTFPDAGRLFFQTGPASAYKLVASWIEKQQQDGQIEKEDPYRLAVLFLDMLIGEHQLGWLTSMPRAAKRDKIDETVRIAVKVFLRGCAPPR</sequence>
<dbReference type="PROSITE" id="PS50977">
    <property type="entry name" value="HTH_TETR_2"/>
    <property type="match status" value="1"/>
</dbReference>
<evidence type="ECO:0000256" key="1">
    <source>
        <dbReference type="ARBA" id="ARBA00023125"/>
    </source>
</evidence>
<dbReference type="Pfam" id="PF00440">
    <property type="entry name" value="TetR_N"/>
    <property type="match status" value="1"/>
</dbReference>
<protein>
    <submittedName>
        <fullName evidence="3">Uncharacterized protein</fullName>
    </submittedName>
</protein>
<accession>A0A1W6ZK36</accession>
<dbReference type="PRINTS" id="PR00455">
    <property type="entry name" value="HTHTETR"/>
</dbReference>
<dbReference type="Pfam" id="PF14246">
    <property type="entry name" value="TetR_C_7"/>
    <property type="match status" value="1"/>
</dbReference>
<proteinExistence type="predicted"/>
<organism evidence="3 4">
    <name type="scientific">Pseudorhodoplanes sinuspersici</name>
    <dbReference type="NCBI Taxonomy" id="1235591"/>
    <lineage>
        <taxon>Bacteria</taxon>
        <taxon>Pseudomonadati</taxon>
        <taxon>Pseudomonadota</taxon>
        <taxon>Alphaproteobacteria</taxon>
        <taxon>Hyphomicrobiales</taxon>
        <taxon>Pseudorhodoplanes</taxon>
    </lineage>
</organism>
<dbReference type="InterPro" id="IPR036271">
    <property type="entry name" value="Tet_transcr_reg_TetR-rel_C_sf"/>
</dbReference>
<dbReference type="Gene3D" id="1.10.357.10">
    <property type="entry name" value="Tetracycline Repressor, domain 2"/>
    <property type="match status" value="1"/>
</dbReference>
<reference evidence="3 4" key="1">
    <citation type="submission" date="2017-05" db="EMBL/GenBank/DDBJ databases">
        <title>Full genome sequence of Pseudorhodoplanes sinuspersici.</title>
        <authorList>
            <person name="Dastgheib S.M.M."/>
            <person name="Shavandi M."/>
            <person name="Tirandaz H."/>
        </authorList>
    </citation>
    <scope>NUCLEOTIDE SEQUENCE [LARGE SCALE GENOMIC DNA]</scope>
    <source>
        <strain evidence="3 4">RIPI110</strain>
    </source>
</reference>
<name>A0A1W6ZK36_9HYPH</name>
<dbReference type="GO" id="GO:0000976">
    <property type="term" value="F:transcription cis-regulatory region binding"/>
    <property type="evidence" value="ECO:0007669"/>
    <property type="project" value="TreeGrafter"/>
</dbReference>
<dbReference type="InterPro" id="IPR050109">
    <property type="entry name" value="HTH-type_TetR-like_transc_reg"/>
</dbReference>
<keyword evidence="4" id="KW-1185">Reference proteome</keyword>
<evidence type="ECO:0000313" key="4">
    <source>
        <dbReference type="Proteomes" id="UP000194137"/>
    </source>
</evidence>
<evidence type="ECO:0000313" key="3">
    <source>
        <dbReference type="EMBL" id="ARP97699.1"/>
    </source>
</evidence>
<dbReference type="PANTHER" id="PTHR30055:SF146">
    <property type="entry name" value="HTH-TYPE TRANSCRIPTIONAL DUAL REGULATOR CECR"/>
    <property type="match status" value="1"/>
</dbReference>
<dbReference type="InterPro" id="IPR009057">
    <property type="entry name" value="Homeodomain-like_sf"/>
</dbReference>
<dbReference type="Gene3D" id="1.10.10.60">
    <property type="entry name" value="Homeodomain-like"/>
    <property type="match status" value="1"/>
</dbReference>
<evidence type="ECO:0000256" key="2">
    <source>
        <dbReference type="SAM" id="MobiDB-lite"/>
    </source>
</evidence>
<dbReference type="SUPFAM" id="SSF48498">
    <property type="entry name" value="Tetracyclin repressor-like, C-terminal domain"/>
    <property type="match status" value="1"/>
</dbReference>
<dbReference type="InterPro" id="IPR039536">
    <property type="entry name" value="TetR_C_Proteobacteria"/>
</dbReference>
<dbReference type="Proteomes" id="UP000194137">
    <property type="component" value="Chromosome"/>
</dbReference>
<dbReference type="PANTHER" id="PTHR30055">
    <property type="entry name" value="HTH-TYPE TRANSCRIPTIONAL REGULATOR RUTR"/>
    <property type="match status" value="1"/>
</dbReference>
<dbReference type="KEGG" id="psin:CAK95_00365"/>
<dbReference type="RefSeq" id="WP_086086019.1">
    <property type="nucleotide sequence ID" value="NZ_CP021112.1"/>
</dbReference>
<gene>
    <name evidence="3" type="ORF">CAK95_00365</name>
</gene>
<dbReference type="STRING" id="1235591.CAK95_00365"/>
<keyword evidence="1" id="KW-0238">DNA-binding</keyword>
<dbReference type="GO" id="GO:0003700">
    <property type="term" value="F:DNA-binding transcription factor activity"/>
    <property type="evidence" value="ECO:0007669"/>
    <property type="project" value="TreeGrafter"/>
</dbReference>
<dbReference type="InterPro" id="IPR001647">
    <property type="entry name" value="HTH_TetR"/>
</dbReference>
<dbReference type="SUPFAM" id="SSF46689">
    <property type="entry name" value="Homeodomain-like"/>
    <property type="match status" value="1"/>
</dbReference>
<feature type="compositionally biased region" description="Low complexity" evidence="2">
    <location>
        <begin position="8"/>
        <end position="25"/>
    </location>
</feature>
<dbReference type="AlphaFoldDB" id="A0A1W6ZK36"/>